<dbReference type="Gene3D" id="3.30.40.10">
    <property type="entry name" value="Zinc/RING finger domain, C3HC4 (zinc finger)"/>
    <property type="match status" value="1"/>
</dbReference>
<dbReference type="EMBL" id="BKCJ010001807">
    <property type="protein sequence ID" value="GEU44163.1"/>
    <property type="molecule type" value="Genomic_DNA"/>
</dbReference>
<evidence type="ECO:0000259" key="2">
    <source>
        <dbReference type="PROSITE" id="PS50089"/>
    </source>
</evidence>
<dbReference type="PROSITE" id="PS50089">
    <property type="entry name" value="ZF_RING_2"/>
    <property type="match status" value="1"/>
</dbReference>
<dbReference type="GO" id="GO:0006511">
    <property type="term" value="P:ubiquitin-dependent protein catabolic process"/>
    <property type="evidence" value="ECO:0007669"/>
    <property type="project" value="TreeGrafter"/>
</dbReference>
<keyword evidence="1" id="KW-0863">Zinc-finger</keyword>
<dbReference type="InterPro" id="IPR001841">
    <property type="entry name" value="Znf_RING"/>
</dbReference>
<dbReference type="InterPro" id="IPR013083">
    <property type="entry name" value="Znf_RING/FYVE/PHD"/>
</dbReference>
<dbReference type="GO" id="GO:0016567">
    <property type="term" value="P:protein ubiquitination"/>
    <property type="evidence" value="ECO:0007669"/>
    <property type="project" value="TreeGrafter"/>
</dbReference>
<dbReference type="PANTHER" id="PTHR21319">
    <property type="entry name" value="RING FINGER AND CHY ZINC FINGER DOMAIN-CONTAINING PROTEIN 1"/>
    <property type="match status" value="1"/>
</dbReference>
<keyword evidence="1" id="KW-0862">Zinc</keyword>
<dbReference type="PANTHER" id="PTHR21319:SF53">
    <property type="entry name" value="RING FINGER AND CHY ZINC FINGER DOMAIN-CONTAINING PROTEIN 1"/>
    <property type="match status" value="1"/>
</dbReference>
<dbReference type="Pfam" id="PF13639">
    <property type="entry name" value="zf-RING_2"/>
    <property type="match status" value="1"/>
</dbReference>
<dbReference type="GO" id="GO:0005634">
    <property type="term" value="C:nucleus"/>
    <property type="evidence" value="ECO:0007669"/>
    <property type="project" value="TreeGrafter"/>
</dbReference>
<organism evidence="3">
    <name type="scientific">Tanacetum cinerariifolium</name>
    <name type="common">Dalmatian daisy</name>
    <name type="synonym">Chrysanthemum cinerariifolium</name>
    <dbReference type="NCBI Taxonomy" id="118510"/>
    <lineage>
        <taxon>Eukaryota</taxon>
        <taxon>Viridiplantae</taxon>
        <taxon>Streptophyta</taxon>
        <taxon>Embryophyta</taxon>
        <taxon>Tracheophyta</taxon>
        <taxon>Spermatophyta</taxon>
        <taxon>Magnoliopsida</taxon>
        <taxon>eudicotyledons</taxon>
        <taxon>Gunneridae</taxon>
        <taxon>Pentapetalae</taxon>
        <taxon>asterids</taxon>
        <taxon>campanulids</taxon>
        <taxon>Asterales</taxon>
        <taxon>Asteraceae</taxon>
        <taxon>Asteroideae</taxon>
        <taxon>Anthemideae</taxon>
        <taxon>Anthemidinae</taxon>
        <taxon>Tanacetum</taxon>
    </lineage>
</organism>
<proteinExistence type="predicted"/>
<feature type="domain" description="RING-type" evidence="2">
    <location>
        <begin position="138"/>
        <end position="166"/>
    </location>
</feature>
<dbReference type="GO" id="GO:0008270">
    <property type="term" value="F:zinc ion binding"/>
    <property type="evidence" value="ECO:0007669"/>
    <property type="project" value="UniProtKB-KW"/>
</dbReference>
<evidence type="ECO:0000256" key="1">
    <source>
        <dbReference type="PROSITE-ProRule" id="PRU00175"/>
    </source>
</evidence>
<keyword evidence="1" id="KW-0479">Metal-binding</keyword>
<name>A0A6L2K484_TANCI</name>
<protein>
    <submittedName>
        <fullName evidence="3">Probable E3 ubiquitin-protein ligase RZFP34 isoform X1</fullName>
    </submittedName>
</protein>
<gene>
    <name evidence="3" type="ORF">Tci_016141</name>
</gene>
<sequence length="173" mass="19433">MGTTDNSDGCVSTHEETVVKLKATTKNEDKATECRCLEYADMGTTDNLVSKNEQVICTVCGTEQEVQQMYDNCGVCMAKYFCETCKLFDDDVSLKSFYCFDEVPVNGVLMQSHPRDSFTVMVVVYVGTIFEEAMHHDCPVCFEYLFDSGNDVAVMPCGHSIHKKCLKDMHQHS</sequence>
<reference evidence="3" key="1">
    <citation type="journal article" date="2019" name="Sci. Rep.">
        <title>Draft genome of Tanacetum cinerariifolium, the natural source of mosquito coil.</title>
        <authorList>
            <person name="Yamashiro T."/>
            <person name="Shiraishi A."/>
            <person name="Satake H."/>
            <person name="Nakayama K."/>
        </authorList>
    </citation>
    <scope>NUCLEOTIDE SEQUENCE</scope>
</reference>
<dbReference type="AlphaFoldDB" id="A0A6L2K484"/>
<dbReference type="SUPFAM" id="SSF57850">
    <property type="entry name" value="RING/U-box"/>
    <property type="match status" value="1"/>
</dbReference>
<evidence type="ECO:0000313" key="3">
    <source>
        <dbReference type="EMBL" id="GEU44163.1"/>
    </source>
</evidence>
<comment type="caution">
    <text evidence="3">The sequence shown here is derived from an EMBL/GenBank/DDBJ whole genome shotgun (WGS) entry which is preliminary data.</text>
</comment>
<accession>A0A6L2K484</accession>
<dbReference type="GO" id="GO:0061630">
    <property type="term" value="F:ubiquitin protein ligase activity"/>
    <property type="evidence" value="ECO:0007669"/>
    <property type="project" value="TreeGrafter"/>
</dbReference>